<reference evidence="2 3" key="1">
    <citation type="journal article" date="2019" name="Environ. Microbiol.">
        <title>Species interactions and distinct microbial communities in high Arctic permafrost affected cryosols are associated with the CH4 and CO2 gas fluxes.</title>
        <authorList>
            <person name="Altshuler I."/>
            <person name="Hamel J."/>
            <person name="Turney S."/>
            <person name="Magnuson E."/>
            <person name="Levesque R."/>
            <person name="Greer C."/>
            <person name="Whyte L.G."/>
        </authorList>
    </citation>
    <scope>NUCLEOTIDE SEQUENCE [LARGE SCALE GENOMIC DNA]</scope>
    <source>
        <strain evidence="2 3">S5.20</strain>
    </source>
</reference>
<dbReference type="EMBL" id="RCZG01000013">
    <property type="protein sequence ID" value="TPG31250.1"/>
    <property type="molecule type" value="Genomic_DNA"/>
</dbReference>
<gene>
    <name evidence="2" type="ORF">EAH80_25010</name>
</gene>
<organism evidence="2 3">
    <name type="scientific">Mycolicibacterium hodleri</name>
    <dbReference type="NCBI Taxonomy" id="49897"/>
    <lineage>
        <taxon>Bacteria</taxon>
        <taxon>Bacillati</taxon>
        <taxon>Actinomycetota</taxon>
        <taxon>Actinomycetes</taxon>
        <taxon>Mycobacteriales</taxon>
        <taxon>Mycobacteriaceae</taxon>
        <taxon>Mycolicibacterium</taxon>
    </lineage>
</organism>
<sequence>MQVRPRYLIPMLSPFALAAGVVSAAPAAADCTASGAATVCAQGEVRGGPGPAPVSTYDPYQCSDLYLCFYDDYDPLIVIDPDWGINRPIGGGRPGGGPIVSPRR</sequence>
<evidence type="ECO:0000313" key="2">
    <source>
        <dbReference type="EMBL" id="TPG31250.1"/>
    </source>
</evidence>
<comment type="caution">
    <text evidence="2">The sequence shown here is derived from an EMBL/GenBank/DDBJ whole genome shotgun (WGS) entry which is preliminary data.</text>
</comment>
<dbReference type="RefSeq" id="WP_140697203.1">
    <property type="nucleotide sequence ID" value="NZ_RCZG01000013.1"/>
</dbReference>
<proteinExistence type="predicted"/>
<evidence type="ECO:0000313" key="3">
    <source>
        <dbReference type="Proteomes" id="UP000320095"/>
    </source>
</evidence>
<keyword evidence="3" id="KW-1185">Reference proteome</keyword>
<dbReference type="Proteomes" id="UP000320095">
    <property type="component" value="Unassembled WGS sequence"/>
</dbReference>
<evidence type="ECO:0000256" key="1">
    <source>
        <dbReference type="SAM" id="SignalP"/>
    </source>
</evidence>
<accession>A0A502E495</accession>
<keyword evidence="1" id="KW-0732">Signal</keyword>
<name>A0A502E495_9MYCO</name>
<feature type="chain" id="PRO_5021278775" evidence="1">
    <location>
        <begin position="25"/>
        <end position="104"/>
    </location>
</feature>
<protein>
    <submittedName>
        <fullName evidence="2">Uncharacterized protein</fullName>
    </submittedName>
</protein>
<feature type="signal peptide" evidence="1">
    <location>
        <begin position="1"/>
        <end position="24"/>
    </location>
</feature>
<dbReference type="AlphaFoldDB" id="A0A502E495"/>